<dbReference type="PANTHER" id="PTHR43649:SF33">
    <property type="entry name" value="POLYGALACTURONAN_RHAMNOGALACTURONAN-BINDING PROTEIN YTCQ"/>
    <property type="match status" value="1"/>
</dbReference>
<dbReference type="Gene3D" id="3.40.190.10">
    <property type="entry name" value="Periplasmic binding protein-like II"/>
    <property type="match status" value="2"/>
</dbReference>
<keyword evidence="3" id="KW-1003">Cell membrane</keyword>
<dbReference type="RefSeq" id="WP_408166814.1">
    <property type="nucleotide sequence ID" value="NZ_JAQQFR010000004.1"/>
</dbReference>
<dbReference type="PANTHER" id="PTHR43649">
    <property type="entry name" value="ARABINOSE-BINDING PROTEIN-RELATED"/>
    <property type="match status" value="1"/>
</dbReference>
<evidence type="ECO:0000313" key="9">
    <source>
        <dbReference type="Proteomes" id="UP001629214"/>
    </source>
</evidence>
<accession>A0ABW8Z4Y7</accession>
<dbReference type="InterPro" id="IPR050490">
    <property type="entry name" value="Bact_solute-bd_prot1"/>
</dbReference>
<keyword evidence="6" id="KW-0564">Palmitate</keyword>
<proteinExistence type="inferred from homology"/>
<dbReference type="SUPFAM" id="SSF53850">
    <property type="entry name" value="Periplasmic binding protein-like II"/>
    <property type="match status" value="1"/>
</dbReference>
<evidence type="ECO:0000313" key="8">
    <source>
        <dbReference type="EMBL" id="MFL9878119.1"/>
    </source>
</evidence>
<protein>
    <submittedName>
        <fullName evidence="8">Extracellular solute-binding protein</fullName>
    </submittedName>
</protein>
<dbReference type="EMBL" id="JAQQFR010000004">
    <property type="protein sequence ID" value="MFL9878119.1"/>
    <property type="molecule type" value="Genomic_DNA"/>
</dbReference>
<reference evidence="8 9" key="1">
    <citation type="journal article" date="2024" name="Chem. Sci.">
        <title>Discovery of megapolipeptins by genome mining of a Burkholderiales bacteria collection.</title>
        <authorList>
            <person name="Paulo B.S."/>
            <person name="Recchia M.J.J."/>
            <person name="Lee S."/>
            <person name="Fergusson C.H."/>
            <person name="Romanowski S.B."/>
            <person name="Hernandez A."/>
            <person name="Krull N."/>
            <person name="Liu D.Y."/>
            <person name="Cavanagh H."/>
            <person name="Bos A."/>
            <person name="Gray C.A."/>
            <person name="Murphy B.T."/>
            <person name="Linington R.G."/>
            <person name="Eustaquio A.S."/>
        </authorList>
    </citation>
    <scope>NUCLEOTIDE SEQUENCE [LARGE SCALE GENOMIC DNA]</scope>
    <source>
        <strain evidence="8 9">RL21-008-BIB-B</strain>
    </source>
</reference>
<gene>
    <name evidence="8" type="ORF">PQR63_07005</name>
</gene>
<keyword evidence="9" id="KW-1185">Reference proteome</keyword>
<dbReference type="InterPro" id="IPR006059">
    <property type="entry name" value="SBP"/>
</dbReference>
<comment type="similarity">
    <text evidence="2">Belongs to the bacterial solute-binding protein 1 family.</text>
</comment>
<sequence length="421" mass="46312">MVAVLGCCSLLSGCDQTADNASSAPVERTRITALVWAPDWPDEMHKIADAFHRENPDIMVDVQFMIGNSVEENLKPKVATHNLPDLVSVNPNAYSAELANQGILADVGDSAAWDNMLDSLKPDWTNRYGKRFGISGGVAATLIYYNKDMFRKAGIKTLPTNFEEFLAACAALRKAGFTPIVWTGAFPNMLANGPFSFGFANNVVAHHPNDWKQRIADGSLDLNNDAAVDIFAKIKLIADKGYVQRGYMNTSYDEGNRLFAEGKAAMAFQGTWSSGELMHGNHFETGTFVPPWNAPGKAVVPVVGSETGFAVCETRNKKAAMKFLEFIYDRGYPILQNKRQNVSPLKYVGGKTVTDQQIVDYVQHATQAPLTAGPYYSYLPTNTIDMLHPLLQDVLLGKKTPRQAAQALEKSIRHEARTENK</sequence>
<dbReference type="Proteomes" id="UP001629214">
    <property type="component" value="Unassembled WGS sequence"/>
</dbReference>
<organism evidence="8 9">
    <name type="scientific">Herbaspirillum rhizosphaerae</name>
    <dbReference type="NCBI Taxonomy" id="346179"/>
    <lineage>
        <taxon>Bacteria</taxon>
        <taxon>Pseudomonadati</taxon>
        <taxon>Pseudomonadota</taxon>
        <taxon>Betaproteobacteria</taxon>
        <taxon>Burkholderiales</taxon>
        <taxon>Oxalobacteraceae</taxon>
        <taxon>Herbaspirillum</taxon>
    </lineage>
</organism>
<keyword evidence="5" id="KW-0472">Membrane</keyword>
<evidence type="ECO:0000256" key="4">
    <source>
        <dbReference type="ARBA" id="ARBA00022729"/>
    </source>
</evidence>
<evidence type="ECO:0000256" key="7">
    <source>
        <dbReference type="ARBA" id="ARBA00023288"/>
    </source>
</evidence>
<comment type="subcellular location">
    <subcellularLocation>
        <location evidence="1">Periplasm</location>
    </subcellularLocation>
</comment>
<keyword evidence="4" id="KW-0732">Signal</keyword>
<evidence type="ECO:0000256" key="3">
    <source>
        <dbReference type="ARBA" id="ARBA00022475"/>
    </source>
</evidence>
<comment type="caution">
    <text evidence="8">The sequence shown here is derived from an EMBL/GenBank/DDBJ whole genome shotgun (WGS) entry which is preliminary data.</text>
</comment>
<name>A0ABW8Z4Y7_9BURK</name>
<evidence type="ECO:0000256" key="6">
    <source>
        <dbReference type="ARBA" id="ARBA00023139"/>
    </source>
</evidence>
<evidence type="ECO:0000256" key="2">
    <source>
        <dbReference type="ARBA" id="ARBA00008520"/>
    </source>
</evidence>
<keyword evidence="7" id="KW-0449">Lipoprotein</keyword>
<dbReference type="Pfam" id="PF01547">
    <property type="entry name" value="SBP_bac_1"/>
    <property type="match status" value="1"/>
</dbReference>
<evidence type="ECO:0000256" key="1">
    <source>
        <dbReference type="ARBA" id="ARBA00004418"/>
    </source>
</evidence>
<evidence type="ECO:0000256" key="5">
    <source>
        <dbReference type="ARBA" id="ARBA00023136"/>
    </source>
</evidence>